<dbReference type="PANTHER" id="PTHR30273">
    <property type="entry name" value="PERIPLASMIC SIGNAL SENSOR AND SIGMA FACTOR ACTIVATOR FECR-RELATED"/>
    <property type="match status" value="1"/>
</dbReference>
<reference evidence="3 4" key="1">
    <citation type="submission" date="2018-11" db="EMBL/GenBank/DDBJ databases">
        <title>Genomic analyses of the natural microbiome of Caenorhabditis elegans.</title>
        <authorList>
            <person name="Samuel B."/>
        </authorList>
    </citation>
    <scope>NUCLEOTIDE SEQUENCE [LARGE SCALE GENOMIC DNA]</scope>
    <source>
        <strain evidence="3 4">BIGb0473</strain>
    </source>
</reference>
<evidence type="ECO:0000313" key="4">
    <source>
        <dbReference type="Proteomes" id="UP000269115"/>
    </source>
</evidence>
<dbReference type="Pfam" id="PF04773">
    <property type="entry name" value="FecR"/>
    <property type="match status" value="1"/>
</dbReference>
<evidence type="ECO:0000313" key="3">
    <source>
        <dbReference type="EMBL" id="ROQ45281.1"/>
    </source>
</evidence>
<proteinExistence type="predicted"/>
<dbReference type="AlphaFoldDB" id="A0A9X8HI04"/>
<evidence type="ECO:0000259" key="1">
    <source>
        <dbReference type="Pfam" id="PF04773"/>
    </source>
</evidence>
<dbReference type="Gene3D" id="2.60.120.1440">
    <property type="match status" value="1"/>
</dbReference>
<dbReference type="PANTHER" id="PTHR30273:SF2">
    <property type="entry name" value="PROTEIN FECR"/>
    <property type="match status" value="1"/>
</dbReference>
<feature type="domain" description="FecR N-terminal" evidence="2">
    <location>
        <begin position="11"/>
        <end position="53"/>
    </location>
</feature>
<dbReference type="Proteomes" id="UP000269115">
    <property type="component" value="Unassembled WGS sequence"/>
</dbReference>
<feature type="domain" description="FecR protein" evidence="1">
    <location>
        <begin position="109"/>
        <end position="201"/>
    </location>
</feature>
<sequence>MAQPLDYSTLEAAASWYVKLNAAPPSEAQVQAWRDWLGKSQAHAQAWARVEKLQRQLGRLPADVALPTLAGVRARRRAVLKTLALLMGVGITGWAVRESDTGHELMAGLRTGKGQRRHVTLADGSQLELNTDTALDIEFDGQQRLLRLYSGEIMVQTAADAAGRPFLVQTPEGRIRALGTRFSVHSEGGLSRVSVLEHAVEVRPADQPGQVLRLDSGQSVSFDAHQLGAVGSAAPGTGAWTDGMLTVIEWRLADFISELRRYRPGLLRCDERIADLRLSGAFRIDDTDTVLQNLGTSLPVKVRYLTRYWVSVEPV</sequence>
<gene>
    <name evidence="3" type="ORF">EDF85_4543</name>
</gene>
<evidence type="ECO:0000259" key="2">
    <source>
        <dbReference type="Pfam" id="PF16220"/>
    </source>
</evidence>
<organism evidence="3 4">
    <name type="scientific">Pseudomonas putida</name>
    <name type="common">Arthrobacter siderocapsulatus</name>
    <dbReference type="NCBI Taxonomy" id="303"/>
    <lineage>
        <taxon>Bacteria</taxon>
        <taxon>Pseudomonadati</taxon>
        <taxon>Pseudomonadota</taxon>
        <taxon>Gammaproteobacteria</taxon>
        <taxon>Pseudomonadales</taxon>
        <taxon>Pseudomonadaceae</taxon>
        <taxon>Pseudomonas</taxon>
    </lineage>
</organism>
<dbReference type="RefSeq" id="WP_123753480.1">
    <property type="nucleotide sequence ID" value="NZ_RJUR01000017.1"/>
</dbReference>
<accession>A0A9X8HI04</accession>
<dbReference type="GO" id="GO:0016989">
    <property type="term" value="F:sigma factor antagonist activity"/>
    <property type="evidence" value="ECO:0007669"/>
    <property type="project" value="TreeGrafter"/>
</dbReference>
<dbReference type="InterPro" id="IPR032623">
    <property type="entry name" value="FecR_N"/>
</dbReference>
<dbReference type="Pfam" id="PF16220">
    <property type="entry name" value="DUF4880"/>
    <property type="match status" value="1"/>
</dbReference>
<dbReference type="InterPro" id="IPR006860">
    <property type="entry name" value="FecR"/>
</dbReference>
<name>A0A9X8HI04_PSEPU</name>
<protein>
    <submittedName>
        <fullName evidence="3">FecR family protein</fullName>
    </submittedName>
</protein>
<dbReference type="PIRSF" id="PIRSF018266">
    <property type="entry name" value="FecR"/>
    <property type="match status" value="1"/>
</dbReference>
<dbReference type="InterPro" id="IPR012373">
    <property type="entry name" value="Ferrdict_sens_TM"/>
</dbReference>
<dbReference type="EMBL" id="RJUR01000017">
    <property type="protein sequence ID" value="ROQ45281.1"/>
    <property type="molecule type" value="Genomic_DNA"/>
</dbReference>
<comment type="caution">
    <text evidence="3">The sequence shown here is derived from an EMBL/GenBank/DDBJ whole genome shotgun (WGS) entry which is preliminary data.</text>
</comment>